<evidence type="ECO:0000256" key="12">
    <source>
        <dbReference type="ARBA" id="ARBA00048696"/>
    </source>
</evidence>
<dbReference type="HOGENOM" id="CLU_1217517_0_0_2"/>
<keyword evidence="6" id="KW-0547">Nucleotide-binding</keyword>
<comment type="similarity">
    <text evidence="10">Belongs to the MntA antitoxin family.</text>
</comment>
<sequence length="233" mass="26566">MRGKTATFGSRKNVVYSEEHWKLLERKREEAKKIMENLVRAGFRPILYGSVARGDVSPTSDIDIFVPQLCPSYLIELAVDYMDRRIVQATPNYAIKGELIVDESITVSFPLVKMKDRELDFYRFGGCIGYDELLKGVRAAGVDKRLVLILPNERGHEEVPINEMQPSEVAKILNVSIDIVEERMRVLERRREVGRTGVFLCVSVPPGESFESVLRDIAKKKPAVRRQIVERMG</sequence>
<dbReference type="GO" id="GO:0070733">
    <property type="term" value="F:AMPylase activity"/>
    <property type="evidence" value="ECO:0007669"/>
    <property type="project" value="UniProtKB-EC"/>
</dbReference>
<comment type="cofactor">
    <cofactor evidence="1">
        <name>Mg(2+)</name>
        <dbReference type="ChEBI" id="CHEBI:18420"/>
    </cofactor>
</comment>
<dbReference type="Proteomes" id="UP000008136">
    <property type="component" value="Chromosome"/>
</dbReference>
<evidence type="ECO:0000256" key="10">
    <source>
        <dbReference type="ARBA" id="ARBA00038276"/>
    </source>
</evidence>
<dbReference type="eggNOG" id="arCOG04066">
    <property type="taxonomic scope" value="Archaea"/>
</dbReference>
<reference evidence="14 15" key="1">
    <citation type="submission" date="2011-03" db="EMBL/GenBank/DDBJ databases">
        <title>The complete genome of Archaeoglobus veneficus SNP6.</title>
        <authorList>
            <consortium name="US DOE Joint Genome Institute (JGI-PGF)"/>
            <person name="Lucas S."/>
            <person name="Copeland A."/>
            <person name="Lapidus A."/>
            <person name="Bruce D."/>
            <person name="Goodwin L."/>
            <person name="Pitluck S."/>
            <person name="Kyrpides N."/>
            <person name="Mavromatis K."/>
            <person name="Pagani I."/>
            <person name="Ivanova N."/>
            <person name="Mikhailova N."/>
            <person name="Lu M."/>
            <person name="Detter J.C."/>
            <person name="Tapia R."/>
            <person name="Han C."/>
            <person name="Land M."/>
            <person name="Hauser L."/>
            <person name="Markowitz V."/>
            <person name="Cheng J.-F."/>
            <person name="Hugenholtz P."/>
            <person name="Woyke T."/>
            <person name="Wu D."/>
            <person name="Spring S."/>
            <person name="Brambilla E."/>
            <person name="Klenk H.-P."/>
            <person name="Eisen J.A."/>
        </authorList>
    </citation>
    <scope>NUCLEOTIDE SEQUENCE [LARGE SCALE GENOMIC DNA]</scope>
    <source>
        <strain>SNP6</strain>
    </source>
</reference>
<dbReference type="AlphaFoldDB" id="F2KQG4"/>
<dbReference type="STRING" id="693661.Arcve_1698"/>
<dbReference type="GeneID" id="10394824"/>
<evidence type="ECO:0000256" key="11">
    <source>
        <dbReference type="ARBA" id="ARBA00047518"/>
    </source>
</evidence>
<comment type="catalytic activity">
    <reaction evidence="12">
        <text>L-tyrosyl-[protein] + ATP = O-(5'-adenylyl)-L-tyrosyl-[protein] + diphosphate</text>
        <dbReference type="Rhea" id="RHEA:54288"/>
        <dbReference type="Rhea" id="RHEA-COMP:10136"/>
        <dbReference type="Rhea" id="RHEA-COMP:13846"/>
        <dbReference type="ChEBI" id="CHEBI:30616"/>
        <dbReference type="ChEBI" id="CHEBI:33019"/>
        <dbReference type="ChEBI" id="CHEBI:46858"/>
        <dbReference type="ChEBI" id="CHEBI:83624"/>
        <dbReference type="EC" id="2.7.7.108"/>
    </reaction>
</comment>
<evidence type="ECO:0000256" key="9">
    <source>
        <dbReference type="ARBA" id="ARBA00034531"/>
    </source>
</evidence>
<protein>
    <recommendedName>
        <fullName evidence="9">protein adenylyltransferase</fullName>
        <ecNumber evidence="9">2.7.7.108</ecNumber>
    </recommendedName>
</protein>
<evidence type="ECO:0000313" key="15">
    <source>
        <dbReference type="Proteomes" id="UP000008136"/>
    </source>
</evidence>
<keyword evidence="3" id="KW-0808">Transferase</keyword>
<keyword evidence="8" id="KW-0460">Magnesium</keyword>
<evidence type="ECO:0000256" key="4">
    <source>
        <dbReference type="ARBA" id="ARBA00022695"/>
    </source>
</evidence>
<dbReference type="OrthoDB" id="9287at2157"/>
<keyword evidence="4" id="KW-0548">Nucleotidyltransferase</keyword>
<organism evidence="14 15">
    <name type="scientific">Archaeoglobus veneficus (strain DSM 11195 / SNP6)</name>
    <dbReference type="NCBI Taxonomy" id="693661"/>
    <lineage>
        <taxon>Archaea</taxon>
        <taxon>Methanobacteriati</taxon>
        <taxon>Methanobacteriota</taxon>
        <taxon>Archaeoglobi</taxon>
        <taxon>Archaeoglobales</taxon>
        <taxon>Archaeoglobaceae</taxon>
        <taxon>Archaeoglobus</taxon>
    </lineage>
</organism>
<dbReference type="GO" id="GO:0005524">
    <property type="term" value="F:ATP binding"/>
    <property type="evidence" value="ECO:0007669"/>
    <property type="project" value="UniProtKB-KW"/>
</dbReference>
<evidence type="ECO:0000259" key="13">
    <source>
        <dbReference type="Pfam" id="PF01909"/>
    </source>
</evidence>
<dbReference type="GO" id="GO:0046872">
    <property type="term" value="F:metal ion binding"/>
    <property type="evidence" value="ECO:0007669"/>
    <property type="project" value="UniProtKB-KW"/>
</dbReference>
<name>F2KQG4_ARCVS</name>
<gene>
    <name evidence="14" type="ordered locus">Arcve_1698</name>
</gene>
<dbReference type="Gene3D" id="3.30.460.10">
    <property type="entry name" value="Beta Polymerase, domain 2"/>
    <property type="match status" value="1"/>
</dbReference>
<dbReference type="InterPro" id="IPR043519">
    <property type="entry name" value="NT_sf"/>
</dbReference>
<accession>F2KQG4</accession>
<evidence type="ECO:0000256" key="6">
    <source>
        <dbReference type="ARBA" id="ARBA00022741"/>
    </source>
</evidence>
<keyword evidence="2" id="KW-1277">Toxin-antitoxin system</keyword>
<evidence type="ECO:0000256" key="8">
    <source>
        <dbReference type="ARBA" id="ARBA00022842"/>
    </source>
</evidence>
<keyword evidence="5" id="KW-0479">Metal-binding</keyword>
<comment type="catalytic activity">
    <reaction evidence="11">
        <text>O-(5'-adenylyl)-L-tyrosyl-[protein] + ATP = O-[5'-(adenylyl-(5'-&gt;3')-adenylyl)]-L-tyrosyl-[protein] + diphosphate</text>
        <dbReference type="Rhea" id="RHEA:66528"/>
        <dbReference type="Rhea" id="RHEA-COMP:13846"/>
        <dbReference type="Rhea" id="RHEA-COMP:17046"/>
        <dbReference type="ChEBI" id="CHEBI:30616"/>
        <dbReference type="ChEBI" id="CHEBI:33019"/>
        <dbReference type="ChEBI" id="CHEBI:83624"/>
        <dbReference type="ChEBI" id="CHEBI:167160"/>
    </reaction>
</comment>
<dbReference type="PANTHER" id="PTHR33571">
    <property type="entry name" value="SSL8005 PROTEIN"/>
    <property type="match status" value="1"/>
</dbReference>
<dbReference type="SUPFAM" id="SSF81301">
    <property type="entry name" value="Nucleotidyltransferase"/>
    <property type="match status" value="1"/>
</dbReference>
<evidence type="ECO:0000256" key="1">
    <source>
        <dbReference type="ARBA" id="ARBA00001946"/>
    </source>
</evidence>
<evidence type="ECO:0000256" key="7">
    <source>
        <dbReference type="ARBA" id="ARBA00022840"/>
    </source>
</evidence>
<dbReference type="Pfam" id="PF01909">
    <property type="entry name" value="NTP_transf_2"/>
    <property type="match status" value="1"/>
</dbReference>
<keyword evidence="7" id="KW-0067">ATP-binding</keyword>
<evidence type="ECO:0000256" key="3">
    <source>
        <dbReference type="ARBA" id="ARBA00022679"/>
    </source>
</evidence>
<keyword evidence="15" id="KW-1185">Reference proteome</keyword>
<dbReference type="InterPro" id="IPR052038">
    <property type="entry name" value="Type-VII_TA_antitoxin"/>
</dbReference>
<dbReference type="EMBL" id="CP002588">
    <property type="protein sequence ID" value="AEA47697.1"/>
    <property type="molecule type" value="Genomic_DNA"/>
</dbReference>
<proteinExistence type="inferred from homology"/>
<feature type="domain" description="Polymerase nucleotidyl transferase" evidence="13">
    <location>
        <begin position="30"/>
        <end position="67"/>
    </location>
</feature>
<dbReference type="InterPro" id="IPR002934">
    <property type="entry name" value="Polymerase_NTP_transf_dom"/>
</dbReference>
<evidence type="ECO:0000256" key="5">
    <source>
        <dbReference type="ARBA" id="ARBA00022723"/>
    </source>
</evidence>
<evidence type="ECO:0000313" key="14">
    <source>
        <dbReference type="EMBL" id="AEA47697.1"/>
    </source>
</evidence>
<dbReference type="KEGG" id="ave:Arcve_1698"/>
<dbReference type="CDD" id="cd05403">
    <property type="entry name" value="NT_KNTase_like"/>
    <property type="match status" value="1"/>
</dbReference>
<dbReference type="EC" id="2.7.7.108" evidence="9"/>
<dbReference type="PIRSF" id="PIRSF005928">
    <property type="entry name" value="Nucleotidltrnsf"/>
    <property type="match status" value="1"/>
</dbReference>
<evidence type="ECO:0000256" key="2">
    <source>
        <dbReference type="ARBA" id="ARBA00022649"/>
    </source>
</evidence>
<dbReference type="InterPro" id="IPR009185">
    <property type="entry name" value="Nucleotidl_trans"/>
</dbReference>
<dbReference type="PANTHER" id="PTHR33571:SF14">
    <property type="entry name" value="PROTEIN ADENYLYLTRANSFERASE MJ0435-RELATED"/>
    <property type="match status" value="1"/>
</dbReference>
<dbReference type="RefSeq" id="WP_013684353.1">
    <property type="nucleotide sequence ID" value="NC_015320.1"/>
</dbReference>